<dbReference type="InterPro" id="IPR006311">
    <property type="entry name" value="TAT_signal"/>
</dbReference>
<keyword evidence="2 3" id="KW-0732">Signal</keyword>
<dbReference type="CDD" id="cd06341">
    <property type="entry name" value="PBP1_ABC_ligand_binding-like"/>
    <property type="match status" value="1"/>
</dbReference>
<reference evidence="5 6" key="1">
    <citation type="submission" date="2010-10" db="EMBL/GenBank/DDBJ databases">
        <title>Complete sequence of Frankia sp. EuI1c.</title>
        <authorList>
            <consortium name="US DOE Joint Genome Institute"/>
            <person name="Lucas S."/>
            <person name="Copeland A."/>
            <person name="Lapidus A."/>
            <person name="Cheng J.-F."/>
            <person name="Bruce D."/>
            <person name="Goodwin L."/>
            <person name="Pitluck S."/>
            <person name="Chertkov O."/>
            <person name="Detter J.C."/>
            <person name="Han C."/>
            <person name="Tapia R."/>
            <person name="Land M."/>
            <person name="Hauser L."/>
            <person name="Jeffries C."/>
            <person name="Kyrpides N."/>
            <person name="Ivanova N."/>
            <person name="Mikhailova N."/>
            <person name="Beauchemin N."/>
            <person name="Sen A."/>
            <person name="Sur S.A."/>
            <person name="Gtari M."/>
            <person name="Wall L."/>
            <person name="Tisa L."/>
            <person name="Woyke T."/>
        </authorList>
    </citation>
    <scope>NUCLEOTIDE SEQUENCE [LARGE SCALE GENOMIC DNA]</scope>
    <source>
        <strain evidence="6">DSM 45817 / CECT 9037 / EuI1c</strain>
    </source>
</reference>
<dbReference type="PROSITE" id="PS51318">
    <property type="entry name" value="TAT"/>
    <property type="match status" value="1"/>
</dbReference>
<sequence precursor="true">MTPRLRRFLLRSAAAATGVSCAVALTACASADAGAGGRQSCAATPGVTAGAVNAGLLYSDSGPAGTSLPAFRAGIDARFGLANANGGVNGRKITYTWRDDQGETGTNRTQAEDLVANGGILGLIEGPNATDAGSADYLAKLHLPVVGMGSDSVWLTHDNMSSWLFVNTTPSTVFGQYVHAQGGTRAAMVDLAGDQGSQGSVQQLAVSLNKAGVATPLNVEIAPGTASYAAIANRIKDAHVDTLAGVVLPDSLASLAPALRAIGVDLKVALLPLGYDQALLQKLGPAMAGATIYMASRPFEDKTQAQQVFLTAMSDYAPEVQVPTQESALWGWLAADLFLDGVQAAGQCPSRESLATGLNSLRSFDGGGLLPAPVDISKARTLPTCYAFVKVSADGKRFEPVPVADPCGKPIQ</sequence>
<evidence type="ECO:0000313" key="6">
    <source>
        <dbReference type="Proteomes" id="UP000002484"/>
    </source>
</evidence>
<feature type="chain" id="PRO_5038544717" evidence="3">
    <location>
        <begin position="30"/>
        <end position="412"/>
    </location>
</feature>
<evidence type="ECO:0000256" key="2">
    <source>
        <dbReference type="ARBA" id="ARBA00022729"/>
    </source>
</evidence>
<dbReference type="Gene3D" id="3.40.50.2300">
    <property type="match status" value="2"/>
</dbReference>
<proteinExistence type="inferred from homology"/>
<dbReference type="InterPro" id="IPR051010">
    <property type="entry name" value="BCAA_transport"/>
</dbReference>
<dbReference type="PANTHER" id="PTHR30483:SF6">
    <property type="entry name" value="PERIPLASMIC BINDING PROTEIN OF ABC TRANSPORTER FOR NATURAL AMINO ACIDS"/>
    <property type="match status" value="1"/>
</dbReference>
<keyword evidence="5" id="KW-0675">Receptor</keyword>
<dbReference type="Pfam" id="PF13458">
    <property type="entry name" value="Peripla_BP_6"/>
    <property type="match status" value="1"/>
</dbReference>
<evidence type="ECO:0000256" key="1">
    <source>
        <dbReference type="ARBA" id="ARBA00010062"/>
    </source>
</evidence>
<feature type="domain" description="Leucine-binding protein" evidence="4">
    <location>
        <begin position="52"/>
        <end position="396"/>
    </location>
</feature>
<dbReference type="Proteomes" id="UP000002484">
    <property type="component" value="Chromosome"/>
</dbReference>
<dbReference type="InterPro" id="IPR028082">
    <property type="entry name" value="Peripla_BP_I"/>
</dbReference>
<feature type="signal peptide" evidence="3">
    <location>
        <begin position="1"/>
        <end position="29"/>
    </location>
</feature>
<dbReference type="InParanoid" id="E3J7J2"/>
<gene>
    <name evidence="5" type="ordered locus">FraEuI1c_1539</name>
</gene>
<dbReference type="AlphaFoldDB" id="E3J7J2"/>
<dbReference type="STRING" id="298654.FraEuI1c_1539"/>
<evidence type="ECO:0000313" key="5">
    <source>
        <dbReference type="EMBL" id="ADP79601.1"/>
    </source>
</evidence>
<dbReference type="EMBL" id="CP002299">
    <property type="protein sequence ID" value="ADP79601.1"/>
    <property type="molecule type" value="Genomic_DNA"/>
</dbReference>
<evidence type="ECO:0000256" key="3">
    <source>
        <dbReference type="SAM" id="SignalP"/>
    </source>
</evidence>
<dbReference type="KEGG" id="fri:FraEuI1c_1539"/>
<dbReference type="SUPFAM" id="SSF53822">
    <property type="entry name" value="Periplasmic binding protein-like I"/>
    <property type="match status" value="1"/>
</dbReference>
<comment type="similarity">
    <text evidence="1">Belongs to the leucine-binding protein family.</text>
</comment>
<evidence type="ECO:0000259" key="4">
    <source>
        <dbReference type="Pfam" id="PF13458"/>
    </source>
</evidence>
<keyword evidence="6" id="KW-1185">Reference proteome</keyword>
<dbReference type="HOGENOM" id="CLU_054023_0_0_11"/>
<protein>
    <submittedName>
        <fullName evidence="5">Extracellular ligand-binding receptor</fullName>
    </submittedName>
</protein>
<dbReference type="PROSITE" id="PS51257">
    <property type="entry name" value="PROKAR_LIPOPROTEIN"/>
    <property type="match status" value="1"/>
</dbReference>
<dbReference type="InterPro" id="IPR028081">
    <property type="entry name" value="Leu-bd"/>
</dbReference>
<name>E3J7J2_PSEI1</name>
<dbReference type="eggNOG" id="COG0683">
    <property type="taxonomic scope" value="Bacteria"/>
</dbReference>
<organism evidence="5 6">
    <name type="scientific">Pseudofrankia inefficax (strain DSM 45817 / CECT 9037 / DDB 130130 / EuI1c)</name>
    <name type="common">Frankia inefficax</name>
    <dbReference type="NCBI Taxonomy" id="298654"/>
    <lineage>
        <taxon>Bacteria</taxon>
        <taxon>Bacillati</taxon>
        <taxon>Actinomycetota</taxon>
        <taxon>Actinomycetes</taxon>
        <taxon>Frankiales</taxon>
        <taxon>Frankiaceae</taxon>
        <taxon>Pseudofrankia</taxon>
    </lineage>
</organism>
<accession>E3J7J2</accession>
<dbReference type="PANTHER" id="PTHR30483">
    <property type="entry name" value="LEUCINE-SPECIFIC-BINDING PROTEIN"/>
    <property type="match status" value="1"/>
</dbReference>